<keyword evidence="2 6" id="KW-0963">Cytoplasm</keyword>
<comment type="caution">
    <text evidence="6">Lacks conserved residue(s) required for the propagation of feature annotation.</text>
</comment>
<comment type="function">
    <text evidence="6">Cleaves peptides in various proteins in a process that requires ATP hydrolysis. Has a chymotrypsin-like activity. Plays a major role in the degradation of misfolded proteins.</text>
</comment>
<dbReference type="HAMAP" id="MF_00444">
    <property type="entry name" value="ClpP"/>
    <property type="match status" value="1"/>
</dbReference>
<keyword evidence="5 6" id="KW-0720">Serine protease</keyword>
<accession>A0A2T1GKW9</accession>
<evidence type="ECO:0000256" key="1">
    <source>
        <dbReference type="ARBA" id="ARBA00007039"/>
    </source>
</evidence>
<dbReference type="EC" id="3.4.21.92" evidence="6"/>
<dbReference type="PANTHER" id="PTHR10381:SF70">
    <property type="entry name" value="ATP-DEPENDENT CLP PROTEASE PROTEOLYTIC SUBUNIT"/>
    <property type="match status" value="1"/>
</dbReference>
<evidence type="ECO:0000313" key="8">
    <source>
        <dbReference type="EMBL" id="PSB58488.1"/>
    </source>
</evidence>
<organism evidence="8 9">
    <name type="scientific">Chamaesiphon polymorphus CCALA 037</name>
    <dbReference type="NCBI Taxonomy" id="2107692"/>
    <lineage>
        <taxon>Bacteria</taxon>
        <taxon>Bacillati</taxon>
        <taxon>Cyanobacteriota</taxon>
        <taxon>Cyanophyceae</taxon>
        <taxon>Gomontiellales</taxon>
        <taxon>Chamaesiphonaceae</taxon>
        <taxon>Chamaesiphon</taxon>
    </lineage>
</organism>
<keyword evidence="3 6" id="KW-0645">Protease</keyword>
<dbReference type="GO" id="GO:0005737">
    <property type="term" value="C:cytoplasm"/>
    <property type="evidence" value="ECO:0007669"/>
    <property type="project" value="UniProtKB-SubCell"/>
</dbReference>
<evidence type="ECO:0000256" key="3">
    <source>
        <dbReference type="ARBA" id="ARBA00022670"/>
    </source>
</evidence>
<comment type="catalytic activity">
    <reaction evidence="6">
        <text>Hydrolysis of proteins to small peptides in the presence of ATP and magnesium. alpha-casein is the usual test substrate. In the absence of ATP, only oligopeptides shorter than five residues are hydrolyzed (such as succinyl-Leu-Tyr-|-NHMec, and Leu-Tyr-Leu-|-Tyr-Trp, in which cleavage of the -Tyr-|-Leu- and -Tyr-|-Trp bonds also occurs).</text>
        <dbReference type="EC" id="3.4.21.92"/>
    </reaction>
</comment>
<reference evidence="8 9" key="1">
    <citation type="submission" date="2018-03" db="EMBL/GenBank/DDBJ databases">
        <title>The ancient ancestry and fast evolution of plastids.</title>
        <authorList>
            <person name="Moore K.R."/>
            <person name="Magnabosco C."/>
            <person name="Momper L."/>
            <person name="Gold D.A."/>
            <person name="Bosak T."/>
            <person name="Fournier G.P."/>
        </authorList>
    </citation>
    <scope>NUCLEOTIDE SEQUENCE [LARGE SCALE GENOMIC DNA]</scope>
    <source>
        <strain evidence="8 9">CCALA 037</strain>
    </source>
</reference>
<dbReference type="SUPFAM" id="SSF52096">
    <property type="entry name" value="ClpP/crotonase"/>
    <property type="match status" value="1"/>
</dbReference>
<dbReference type="GO" id="GO:0004176">
    <property type="term" value="F:ATP-dependent peptidase activity"/>
    <property type="evidence" value="ECO:0007669"/>
    <property type="project" value="InterPro"/>
</dbReference>
<sequence length="220" mass="24039">MSVDRILNVPYNLPGSQYWQWINIYTRMSQERIIFLNQPITDGLANSMVSSLLYLESVDNTKPIYLYINSLGDPVAAGMAGQEIGLMSVMAGLAIYDTIKHIKSEVYTICLGQAMGIATLLLSAGTPGKRASLPHASIGLMPARAGSRGQASDIVINAAEVLAKKTNIIDVLAQNTGQSPEKIEQDSERMFYMTAHEAQAYGLIDRVLESSKELKLEGRE</sequence>
<evidence type="ECO:0000256" key="7">
    <source>
        <dbReference type="RuleBase" id="RU003567"/>
    </source>
</evidence>
<keyword evidence="9" id="KW-1185">Reference proteome</keyword>
<dbReference type="PRINTS" id="PR00127">
    <property type="entry name" value="CLPPROTEASEP"/>
</dbReference>
<gene>
    <name evidence="6" type="primary">clpP</name>
    <name evidence="8" type="ORF">C7B77_04480</name>
</gene>
<protein>
    <recommendedName>
        <fullName evidence="6 7">ATP-dependent Clp protease proteolytic subunit</fullName>
        <ecNumber evidence="6">3.4.21.92</ecNumber>
    </recommendedName>
    <alternativeName>
        <fullName evidence="6">Endopeptidase Clp</fullName>
    </alternativeName>
</protein>
<dbReference type="Gene3D" id="3.90.226.10">
    <property type="entry name" value="2-enoyl-CoA Hydratase, Chain A, domain 1"/>
    <property type="match status" value="1"/>
</dbReference>
<dbReference type="AlphaFoldDB" id="A0A2T1GKW9"/>
<comment type="caution">
    <text evidence="8">The sequence shown here is derived from an EMBL/GenBank/DDBJ whole genome shotgun (WGS) entry which is preliminary data.</text>
</comment>
<dbReference type="Proteomes" id="UP000238937">
    <property type="component" value="Unassembled WGS sequence"/>
</dbReference>
<dbReference type="Pfam" id="PF00574">
    <property type="entry name" value="CLP_protease"/>
    <property type="match status" value="2"/>
</dbReference>
<dbReference type="PANTHER" id="PTHR10381">
    <property type="entry name" value="ATP-DEPENDENT CLP PROTEASE PROTEOLYTIC SUBUNIT"/>
    <property type="match status" value="1"/>
</dbReference>
<comment type="subcellular location">
    <subcellularLocation>
        <location evidence="6">Cytoplasm</location>
    </subcellularLocation>
</comment>
<evidence type="ECO:0000256" key="6">
    <source>
        <dbReference type="HAMAP-Rule" id="MF_00444"/>
    </source>
</evidence>
<keyword evidence="4 6" id="KW-0378">Hydrolase</keyword>
<evidence type="ECO:0000256" key="2">
    <source>
        <dbReference type="ARBA" id="ARBA00022490"/>
    </source>
</evidence>
<comment type="subunit">
    <text evidence="6">Fourteen ClpP subunits assemble into 2 heptameric rings which stack back to back to give a disk-like structure with a central cavity, resembling the structure of eukaryotic proteasomes.</text>
</comment>
<dbReference type="InterPro" id="IPR029045">
    <property type="entry name" value="ClpP/crotonase-like_dom_sf"/>
</dbReference>
<dbReference type="OrthoDB" id="516793at2"/>
<dbReference type="InterPro" id="IPR001907">
    <property type="entry name" value="ClpP"/>
</dbReference>
<dbReference type="RefSeq" id="WP_106300729.1">
    <property type="nucleotide sequence ID" value="NZ_PVWO01000033.1"/>
</dbReference>
<dbReference type="InterPro" id="IPR023562">
    <property type="entry name" value="ClpP/TepA"/>
</dbReference>
<name>A0A2T1GKW9_9CYAN</name>
<evidence type="ECO:0000256" key="4">
    <source>
        <dbReference type="ARBA" id="ARBA00022801"/>
    </source>
</evidence>
<dbReference type="EMBL" id="PVWO01000033">
    <property type="protein sequence ID" value="PSB58488.1"/>
    <property type="molecule type" value="Genomic_DNA"/>
</dbReference>
<dbReference type="GO" id="GO:0004252">
    <property type="term" value="F:serine-type endopeptidase activity"/>
    <property type="evidence" value="ECO:0007669"/>
    <property type="project" value="UniProtKB-UniRule"/>
</dbReference>
<comment type="similarity">
    <text evidence="1 6 7">Belongs to the peptidase S14 family.</text>
</comment>
<dbReference type="GO" id="GO:0006515">
    <property type="term" value="P:protein quality control for misfolded or incompletely synthesized proteins"/>
    <property type="evidence" value="ECO:0007669"/>
    <property type="project" value="TreeGrafter"/>
</dbReference>
<proteinExistence type="inferred from homology"/>
<dbReference type="GO" id="GO:0051117">
    <property type="term" value="F:ATPase binding"/>
    <property type="evidence" value="ECO:0007669"/>
    <property type="project" value="TreeGrafter"/>
</dbReference>
<dbReference type="CDD" id="cd07017">
    <property type="entry name" value="S14_ClpP_2"/>
    <property type="match status" value="1"/>
</dbReference>
<dbReference type="GO" id="GO:0009368">
    <property type="term" value="C:endopeptidase Clp complex"/>
    <property type="evidence" value="ECO:0007669"/>
    <property type="project" value="TreeGrafter"/>
</dbReference>
<evidence type="ECO:0000256" key="5">
    <source>
        <dbReference type="ARBA" id="ARBA00022825"/>
    </source>
</evidence>
<evidence type="ECO:0000313" key="9">
    <source>
        <dbReference type="Proteomes" id="UP000238937"/>
    </source>
</evidence>